<protein>
    <submittedName>
        <fullName evidence="1">PAS domain-containing protein</fullName>
    </submittedName>
</protein>
<reference evidence="1 2" key="1">
    <citation type="submission" date="2017-08" db="EMBL/GenBank/DDBJ databases">
        <title>Infants hospitalized years apart are colonized by the same room-sourced microbial strains.</title>
        <authorList>
            <person name="Brooks B."/>
            <person name="Olm M.R."/>
            <person name="Firek B.A."/>
            <person name="Baker R."/>
            <person name="Thomas B.C."/>
            <person name="Morowitz M.J."/>
            <person name="Banfield J.F."/>
        </authorList>
    </citation>
    <scope>NUCLEOTIDE SEQUENCE [LARGE SCALE GENOMIC DNA]</scope>
    <source>
        <strain evidence="1">S2_005_003_R2_43</strain>
    </source>
</reference>
<proteinExistence type="predicted"/>
<accession>A0A2W5KM57</accession>
<dbReference type="PIRSF" id="PIRSF031878">
    <property type="entry name" value="UCP031878"/>
    <property type="match status" value="1"/>
</dbReference>
<gene>
    <name evidence="1" type="ORF">DI565_06020</name>
</gene>
<name>A0A2W5KM57_ANCNO</name>
<comment type="caution">
    <text evidence="1">The sequence shown here is derived from an EMBL/GenBank/DDBJ whole genome shotgun (WGS) entry which is preliminary data.</text>
</comment>
<dbReference type="EMBL" id="QFPN01000003">
    <property type="protein sequence ID" value="PZQ16944.1"/>
    <property type="molecule type" value="Genomic_DNA"/>
</dbReference>
<evidence type="ECO:0000313" key="2">
    <source>
        <dbReference type="Proteomes" id="UP000249577"/>
    </source>
</evidence>
<sequence>MKAAATKELFGYWNRLRGERAAPERADVDPAAIRGALGDTFILEADPRTDYPFRLSGSRICAVTGHEMKGERFLSLWSGPDRSTVLGALETVSDDAAVAVIGAQGLTELGRKVDIEISLLPLRHRGRTHARLLGSLSPVETPYWLGACAVTRFELTSLRMIWPSGRRRPMESAPVPPPPTFGAGRRIGRFLVFDGGR</sequence>
<dbReference type="Pfam" id="PF07310">
    <property type="entry name" value="PAS_5"/>
    <property type="match status" value="1"/>
</dbReference>
<evidence type="ECO:0000313" key="1">
    <source>
        <dbReference type="EMBL" id="PZQ16944.1"/>
    </source>
</evidence>
<dbReference type="Proteomes" id="UP000249577">
    <property type="component" value="Unassembled WGS sequence"/>
</dbReference>
<organism evidence="1 2">
    <name type="scientific">Ancylobacter novellus</name>
    <name type="common">Thiobacillus novellus</name>
    <dbReference type="NCBI Taxonomy" id="921"/>
    <lineage>
        <taxon>Bacteria</taxon>
        <taxon>Pseudomonadati</taxon>
        <taxon>Pseudomonadota</taxon>
        <taxon>Alphaproteobacteria</taxon>
        <taxon>Hyphomicrobiales</taxon>
        <taxon>Xanthobacteraceae</taxon>
        <taxon>Ancylobacter</taxon>
    </lineage>
</organism>
<dbReference type="InterPro" id="IPR009922">
    <property type="entry name" value="DUF1457"/>
</dbReference>
<dbReference type="AlphaFoldDB" id="A0A2W5KM57"/>